<feature type="region of interest" description="Disordered" evidence="1">
    <location>
        <begin position="96"/>
        <end position="142"/>
    </location>
</feature>
<dbReference type="EMBL" id="JWZX01002507">
    <property type="protein sequence ID" value="KOO28835.1"/>
    <property type="molecule type" value="Genomic_DNA"/>
</dbReference>
<evidence type="ECO:0000313" key="2">
    <source>
        <dbReference type="EMBL" id="KOO28835.1"/>
    </source>
</evidence>
<reference evidence="3" key="1">
    <citation type="journal article" date="2015" name="PLoS Genet.">
        <title>Genome Sequence and Transcriptome Analyses of Chrysochromulina tobin: Metabolic Tools for Enhanced Algal Fitness in the Prominent Order Prymnesiales (Haptophyceae).</title>
        <authorList>
            <person name="Hovde B.T."/>
            <person name="Deodato C.R."/>
            <person name="Hunsperger H.M."/>
            <person name="Ryken S.A."/>
            <person name="Yost W."/>
            <person name="Jha R.K."/>
            <person name="Patterson J."/>
            <person name="Monnat R.J. Jr."/>
            <person name="Barlow S.B."/>
            <person name="Starkenburg S.R."/>
            <person name="Cattolico R.A."/>
        </authorList>
    </citation>
    <scope>NUCLEOTIDE SEQUENCE</scope>
    <source>
        <strain evidence="3">CCMP291</strain>
    </source>
</reference>
<feature type="region of interest" description="Disordered" evidence="1">
    <location>
        <begin position="24"/>
        <end position="55"/>
    </location>
</feature>
<protein>
    <submittedName>
        <fullName evidence="2">Uncharacterized protein</fullName>
    </submittedName>
</protein>
<evidence type="ECO:0000256" key="1">
    <source>
        <dbReference type="SAM" id="MobiDB-lite"/>
    </source>
</evidence>
<gene>
    <name evidence="2" type="ORF">Ctob_014372</name>
</gene>
<sequence>MHVAGRASASPQLDELWEKAEVSSYPLGLPPQPQEQLQEPVYGSERQPTAKERRFQADKMEQIAVRKRLIALREQEKERKAIFKYEARQKELEHFRKAAQRPKNELKASQDKAKEIRERLNEKMRQEIEQEREEAWKQRAAA</sequence>
<organism evidence="2 3">
    <name type="scientific">Chrysochromulina tobinii</name>
    <dbReference type="NCBI Taxonomy" id="1460289"/>
    <lineage>
        <taxon>Eukaryota</taxon>
        <taxon>Haptista</taxon>
        <taxon>Haptophyta</taxon>
        <taxon>Prymnesiophyceae</taxon>
        <taxon>Prymnesiales</taxon>
        <taxon>Chrysochromulinaceae</taxon>
        <taxon>Chrysochromulina</taxon>
    </lineage>
</organism>
<keyword evidence="3" id="KW-1185">Reference proteome</keyword>
<name>A0A0M0JQS6_9EUKA</name>
<dbReference type="AlphaFoldDB" id="A0A0M0JQS6"/>
<evidence type="ECO:0000313" key="3">
    <source>
        <dbReference type="Proteomes" id="UP000037460"/>
    </source>
</evidence>
<dbReference type="Proteomes" id="UP000037460">
    <property type="component" value="Unassembled WGS sequence"/>
</dbReference>
<comment type="caution">
    <text evidence="2">The sequence shown here is derived from an EMBL/GenBank/DDBJ whole genome shotgun (WGS) entry which is preliminary data.</text>
</comment>
<accession>A0A0M0JQS6</accession>
<proteinExistence type="predicted"/>